<dbReference type="Proteomes" id="UP000036756">
    <property type="component" value="Unassembled WGS sequence"/>
</dbReference>
<dbReference type="STRING" id="1121307.CLCY_2c00060"/>
<dbReference type="PATRIC" id="fig|1121307.3.peg.862"/>
<organism evidence="2 3">
    <name type="scientific">Clostridium cylindrosporum DSM 605</name>
    <dbReference type="NCBI Taxonomy" id="1121307"/>
    <lineage>
        <taxon>Bacteria</taxon>
        <taxon>Bacillati</taxon>
        <taxon>Bacillota</taxon>
        <taxon>Clostridia</taxon>
        <taxon>Eubacteriales</taxon>
        <taxon>Clostridiaceae</taxon>
        <taxon>Clostridium</taxon>
    </lineage>
</organism>
<keyword evidence="3" id="KW-1185">Reference proteome</keyword>
<reference evidence="2 3" key="1">
    <citation type="submission" date="2015-06" db="EMBL/GenBank/DDBJ databases">
        <title>Draft genome sequence of the purine-degrading Clostridium cylindrosporum HC-1 (DSM 605).</title>
        <authorList>
            <person name="Poehlein A."/>
            <person name="Schiel-Bengelsdorf B."/>
            <person name="Bengelsdorf F."/>
            <person name="Daniel R."/>
            <person name="Duerre P."/>
        </authorList>
    </citation>
    <scope>NUCLEOTIDE SEQUENCE [LARGE SCALE GENOMIC DNA]</scope>
    <source>
        <strain evidence="2 3">DSM 605</strain>
    </source>
</reference>
<dbReference type="RefSeq" id="WP_048570696.1">
    <property type="nucleotide sequence ID" value="NZ_LFVU01000027.1"/>
</dbReference>
<evidence type="ECO:0000313" key="3">
    <source>
        <dbReference type="Proteomes" id="UP000036756"/>
    </source>
</evidence>
<dbReference type="Gene3D" id="2.60.120.380">
    <property type="match status" value="1"/>
</dbReference>
<evidence type="ECO:0000256" key="1">
    <source>
        <dbReference type="SAM" id="Phobius"/>
    </source>
</evidence>
<comment type="caution">
    <text evidence="2">The sequence shown here is derived from an EMBL/GenBank/DDBJ whole genome shotgun (WGS) entry which is preliminary data.</text>
</comment>
<evidence type="ECO:0000313" key="2">
    <source>
        <dbReference type="EMBL" id="KMT21246.1"/>
    </source>
</evidence>
<dbReference type="AlphaFoldDB" id="A0A0J8G0D3"/>
<keyword evidence="1" id="KW-0472">Membrane</keyword>
<feature type="transmembrane region" description="Helical" evidence="1">
    <location>
        <begin position="197"/>
        <end position="215"/>
    </location>
</feature>
<dbReference type="EMBL" id="LFVU01000027">
    <property type="protein sequence ID" value="KMT21246.1"/>
    <property type="molecule type" value="Genomic_DNA"/>
</dbReference>
<sequence length="234" mass="27255">MKKFFGIIILIIIICFSIDFDKNQIFERKDASFSAPVTINNHMNSNTIYGKINKNNDIDFIKFKGKKYENFYIELRIPNLTGEKGFSPEIVLISKEIVQKDAIPFDLPKGYGALVIKSTDNKSKYFDSFTGSYYHLAQSLRGEIPENGEYYVAVYNEKSNGKYVLDLGERKKFSISDFLKVPYLYFKVKFFFSPIKLISIIALIIIAFVSIMYIFKKRESIIRALKIKIYRRKV</sequence>
<name>A0A0J8G0D3_CLOCY</name>
<protein>
    <submittedName>
        <fullName evidence="2">Uncharacterized protein</fullName>
    </submittedName>
</protein>
<proteinExistence type="predicted"/>
<keyword evidence="1" id="KW-0812">Transmembrane</keyword>
<keyword evidence="1" id="KW-1133">Transmembrane helix</keyword>
<gene>
    <name evidence="2" type="ORF">CLCY_2c00060</name>
</gene>
<dbReference type="OrthoDB" id="2380953at2"/>
<accession>A0A0J8G0D3</accession>